<dbReference type="EMBL" id="CP134188">
    <property type="protein sequence ID" value="WPB03641.1"/>
    <property type="molecule type" value="Genomic_DNA"/>
</dbReference>
<evidence type="ECO:0000313" key="3">
    <source>
        <dbReference type="EMBL" id="WPB03641.1"/>
    </source>
</evidence>
<feature type="compositionally biased region" description="Polar residues" evidence="2">
    <location>
        <begin position="160"/>
        <end position="174"/>
    </location>
</feature>
<gene>
    <name evidence="3" type="ORF">RHO25_008282</name>
</gene>
<name>A0ABZ0NVY0_CERBT</name>
<dbReference type="InterPro" id="IPR052618">
    <property type="entry name" value="ComplexI_NDUFA12"/>
</dbReference>
<dbReference type="Pfam" id="PF05071">
    <property type="entry name" value="NDUFA12"/>
    <property type="match status" value="1"/>
</dbReference>
<evidence type="ECO:0000313" key="4">
    <source>
        <dbReference type="Proteomes" id="UP001302367"/>
    </source>
</evidence>
<feature type="region of interest" description="Disordered" evidence="2">
    <location>
        <begin position="151"/>
        <end position="263"/>
    </location>
</feature>
<dbReference type="PANTHER" id="PTHR32470:SF2">
    <property type="entry name" value="NADH DEHYDROGENASE [UBIQUINONE] 1 ALPHA SUBCOMPLEX ASSEMBLY FACTOR 2"/>
    <property type="match status" value="1"/>
</dbReference>
<sequence>MRGALVDQKIYVRPTRCAPDHSAPSGLGSAAALFSKSEVHHDLSSIIFIIMSKPGALARAWFKWKALRLPWRKTFLVGFDLSGNTFWEFKDALNAGRMRRIVKYSNKTPHYSDVKVTPQWHQWLRHTRDEPPTIQEQQYDISRQAMMKRLAAEADERWNSKPSFLDSPTRNQPQPAIGVKDPGGYAPQTEPEASQGVRSAVDEPSKVENASQGQQEGLHEGRFKGKKTKDKKENPWEKLQPKGNAGENWQPEGWAPKPMERGR</sequence>
<dbReference type="RefSeq" id="XP_023449065.2">
    <property type="nucleotide sequence ID" value="XM_023600420.2"/>
</dbReference>
<keyword evidence="4" id="KW-1185">Reference proteome</keyword>
<dbReference type="PANTHER" id="PTHR32470">
    <property type="entry name" value="ADH DEHYDROGENASE [UBIQUINONE] 1 ALPHA SUBCOMPLEX ASSEMBLY FACTOR 2"/>
    <property type="match status" value="1"/>
</dbReference>
<evidence type="ECO:0000256" key="2">
    <source>
        <dbReference type="SAM" id="MobiDB-lite"/>
    </source>
</evidence>
<organism evidence="3 4">
    <name type="scientific">Cercospora beticola</name>
    <name type="common">Sugarbeet leaf spot fungus</name>
    <dbReference type="NCBI Taxonomy" id="122368"/>
    <lineage>
        <taxon>Eukaryota</taxon>
        <taxon>Fungi</taxon>
        <taxon>Dikarya</taxon>
        <taxon>Ascomycota</taxon>
        <taxon>Pezizomycotina</taxon>
        <taxon>Dothideomycetes</taxon>
        <taxon>Dothideomycetidae</taxon>
        <taxon>Mycosphaerellales</taxon>
        <taxon>Mycosphaerellaceae</taxon>
        <taxon>Cercospora</taxon>
    </lineage>
</organism>
<feature type="compositionally biased region" description="Basic and acidic residues" evidence="2">
    <location>
        <begin position="230"/>
        <end position="240"/>
    </location>
</feature>
<dbReference type="Proteomes" id="UP001302367">
    <property type="component" value="Chromosome 5"/>
</dbReference>
<dbReference type="GeneID" id="35431481"/>
<reference evidence="3 4" key="1">
    <citation type="submission" date="2023-09" db="EMBL/GenBank/DDBJ databases">
        <title>Complete-Gapless Cercospora beticola genome.</title>
        <authorList>
            <person name="Wyatt N.A."/>
            <person name="Spanner R.E."/>
            <person name="Bolton M.D."/>
        </authorList>
    </citation>
    <scope>NUCLEOTIDE SEQUENCE [LARGE SCALE GENOMIC DNA]</scope>
    <source>
        <strain evidence="3">Cb09-40</strain>
    </source>
</reference>
<evidence type="ECO:0008006" key="5">
    <source>
        <dbReference type="Google" id="ProtNLM"/>
    </source>
</evidence>
<dbReference type="InterPro" id="IPR007763">
    <property type="entry name" value="NDUFA12"/>
</dbReference>
<comment type="similarity">
    <text evidence="1">Belongs to the complex I NDUFA12 subunit family.</text>
</comment>
<evidence type="ECO:0000256" key="1">
    <source>
        <dbReference type="ARBA" id="ARBA00007355"/>
    </source>
</evidence>
<proteinExistence type="inferred from homology"/>
<protein>
    <recommendedName>
        <fullName evidence="5">NADH dehydrogenase [ubiquinone] 1 alpha subcomplex subunit</fullName>
    </recommendedName>
</protein>
<accession>A0ABZ0NVY0</accession>